<evidence type="ECO:0000256" key="1">
    <source>
        <dbReference type="ARBA" id="ARBA00004571"/>
    </source>
</evidence>
<evidence type="ECO:0000256" key="4">
    <source>
        <dbReference type="ARBA" id="ARBA00022692"/>
    </source>
</evidence>
<protein>
    <submittedName>
        <fullName evidence="9">Outer membrane protein transport protein</fullName>
    </submittedName>
</protein>
<accession>A0ABR9CI14</accession>
<comment type="similarity">
    <text evidence="2">Belongs to the OmpP1/FadL family.</text>
</comment>
<dbReference type="Gene3D" id="2.40.160.60">
    <property type="entry name" value="Outer membrane protein transport protein (OMPP1/FadL/TodX)"/>
    <property type="match status" value="1"/>
</dbReference>
<dbReference type="PANTHER" id="PTHR35093:SF3">
    <property type="entry name" value="LONG-CHAIN FATTY ACID TRANSPORT PROTEIN"/>
    <property type="match status" value="1"/>
</dbReference>
<feature type="signal peptide" evidence="8">
    <location>
        <begin position="1"/>
        <end position="27"/>
    </location>
</feature>
<dbReference type="EMBL" id="JACYXI010000001">
    <property type="protein sequence ID" value="MBD8890462.1"/>
    <property type="molecule type" value="Genomic_DNA"/>
</dbReference>
<evidence type="ECO:0000256" key="7">
    <source>
        <dbReference type="ARBA" id="ARBA00023237"/>
    </source>
</evidence>
<keyword evidence="5 8" id="KW-0732">Signal</keyword>
<dbReference type="Pfam" id="PF03349">
    <property type="entry name" value="Toluene_X"/>
    <property type="match status" value="1"/>
</dbReference>
<dbReference type="PANTHER" id="PTHR35093">
    <property type="entry name" value="OUTER MEMBRANE PROTEIN NMB0088-RELATED"/>
    <property type="match status" value="1"/>
</dbReference>
<name>A0ABR9CI14_9HYPH</name>
<keyword evidence="7" id="KW-0998">Cell outer membrane</keyword>
<evidence type="ECO:0000256" key="3">
    <source>
        <dbReference type="ARBA" id="ARBA00022452"/>
    </source>
</evidence>
<evidence type="ECO:0000256" key="8">
    <source>
        <dbReference type="SAM" id="SignalP"/>
    </source>
</evidence>
<proteinExistence type="inferred from homology"/>
<keyword evidence="4" id="KW-0812">Transmembrane</keyword>
<evidence type="ECO:0000313" key="10">
    <source>
        <dbReference type="Proteomes" id="UP000632063"/>
    </source>
</evidence>
<comment type="subcellular location">
    <subcellularLocation>
        <location evidence="1">Cell outer membrane</location>
        <topology evidence="1">Multi-pass membrane protein</topology>
    </subcellularLocation>
</comment>
<dbReference type="InterPro" id="IPR005017">
    <property type="entry name" value="OMPP1/FadL/TodX"/>
</dbReference>
<gene>
    <name evidence="9" type="ORF">IG616_02805</name>
</gene>
<keyword evidence="6" id="KW-0472">Membrane</keyword>
<reference evidence="9 10" key="2">
    <citation type="journal article" date="2021" name="Int. J. Syst. Evol. Microbiol.">
        <title>Roseibium litorale sp. nov., isolated from a tidal flat sediment and proposal for the reclassification of Labrenzia polysiphoniae as Roseibium polysiphoniae comb. nov.</title>
        <authorList>
            <person name="Liu Y."/>
            <person name="Pei T."/>
            <person name="Du J."/>
            <person name="Chao M."/>
            <person name="Deng M.R."/>
            <person name="Zhu H."/>
        </authorList>
    </citation>
    <scope>NUCLEOTIDE SEQUENCE [LARGE SCALE GENOMIC DNA]</scope>
    <source>
        <strain evidence="9 10">4C16A</strain>
    </source>
</reference>
<dbReference type="Proteomes" id="UP000632063">
    <property type="component" value="Unassembled WGS sequence"/>
</dbReference>
<keyword evidence="3" id="KW-1134">Transmembrane beta strand</keyword>
<evidence type="ECO:0000256" key="5">
    <source>
        <dbReference type="ARBA" id="ARBA00022729"/>
    </source>
</evidence>
<dbReference type="SUPFAM" id="SSF56935">
    <property type="entry name" value="Porins"/>
    <property type="match status" value="1"/>
</dbReference>
<evidence type="ECO:0000256" key="6">
    <source>
        <dbReference type="ARBA" id="ARBA00023136"/>
    </source>
</evidence>
<feature type="chain" id="PRO_5046304926" evidence="8">
    <location>
        <begin position="28"/>
        <end position="427"/>
    </location>
</feature>
<evidence type="ECO:0000256" key="2">
    <source>
        <dbReference type="ARBA" id="ARBA00008163"/>
    </source>
</evidence>
<dbReference type="PROSITE" id="PS51257">
    <property type="entry name" value="PROKAR_LIPOPROTEIN"/>
    <property type="match status" value="1"/>
</dbReference>
<keyword evidence="10" id="KW-1185">Reference proteome</keyword>
<sequence>MVWASKKSVLFTSTAVIASLIAGAACAGGFALREQSAYYQGMSFAGNGTTGPSISSVFWNPATITGAKDGLTIEAHNSFILPKADIKGTNTVLGTPFAVDTGDIASDAWVGSTYVSYKLSDEWYLGLAVNAPFGLSTKPSNGNWAGAGYNRSSKVFSINANPMVGYKINDMFSVAVGVQVQYFDVRLKNSIAAPALASAGTALEGDGTGVGVTAGLTFRPFEGTEIGLGYRSGISTELGGTVALPVPAGGLPAGTYAITTKLITPETVTLSAKQRVMDNFRVLGTFEWTNWSRLKSPKVTLDSFGGATLTSLPFNYKDGYFASLGMEYDFNKQLTLRAGAAYEWSPISTDIRSARLPDNDRIWVSGGASYAFNDSLSFDFGYTHIFGTDTDLRIVPGHQDYSVTKGSLVGTVDSSVDILSASLRYTF</sequence>
<organism evidence="9 10">
    <name type="scientific">Roseibium litorale</name>
    <dbReference type="NCBI Taxonomy" id="2803841"/>
    <lineage>
        <taxon>Bacteria</taxon>
        <taxon>Pseudomonadati</taxon>
        <taxon>Pseudomonadota</taxon>
        <taxon>Alphaproteobacteria</taxon>
        <taxon>Hyphomicrobiales</taxon>
        <taxon>Stappiaceae</taxon>
        <taxon>Roseibium</taxon>
    </lineage>
</organism>
<evidence type="ECO:0000313" key="9">
    <source>
        <dbReference type="EMBL" id="MBD8890462.1"/>
    </source>
</evidence>
<reference evidence="10" key="1">
    <citation type="submission" date="2020-09" db="EMBL/GenBank/DDBJ databases">
        <title>The genome sequence of strain Labrenzia suaedae 4C16A.</title>
        <authorList>
            <person name="Liu Y."/>
        </authorList>
    </citation>
    <scope>NUCLEOTIDE SEQUENCE [LARGE SCALE GENOMIC DNA]</scope>
    <source>
        <strain evidence="10">4C16A</strain>
    </source>
</reference>
<comment type="caution">
    <text evidence="9">The sequence shown here is derived from an EMBL/GenBank/DDBJ whole genome shotgun (WGS) entry which is preliminary data.</text>
</comment>